<dbReference type="EMBL" id="ABJB010813450">
    <property type="status" value="NOT_ANNOTATED_CDS"/>
    <property type="molecule type" value="Genomic_DNA"/>
</dbReference>
<dbReference type="EMBL" id="DS940792">
    <property type="protein sequence ID" value="EEC18361.1"/>
    <property type="molecule type" value="Genomic_DNA"/>
</dbReference>
<evidence type="ECO:0000313" key="3">
    <source>
        <dbReference type="EMBL" id="EEC18361.1"/>
    </source>
</evidence>
<evidence type="ECO:0000256" key="1">
    <source>
        <dbReference type="ARBA" id="ARBA00009550"/>
    </source>
</evidence>
<dbReference type="VEuPathDB" id="VectorBase:ISCP_033381"/>
<dbReference type="EnsemblMetazoa" id="ISCW014074-RA">
    <property type="protein sequence ID" value="ISCW014074-PA"/>
    <property type="gene ID" value="ISCW014074"/>
</dbReference>
<sequence length="196" mass="22793">MLRIREEEEKRKEVAGKFQATLMDITAVLEENQTRSLQLKNENSDLVQKLKSLIDHYDLWEKAGAHPSLSAHCLELQVQVATTHLQRAQTQLQQERQQFLREKQAVLQQVADSQRQACEQAAREAHLRQELCLYTSKYEEFQGALSQSNQVFRSFKADMDKMSKKIKKLEKETVQWKTRWESSNAALVDLSTEVCL</sequence>
<dbReference type="EMBL" id="ABJB011127550">
    <property type="status" value="NOT_ANNOTATED_CDS"/>
    <property type="molecule type" value="Genomic_DNA"/>
</dbReference>
<dbReference type="Proteomes" id="UP000001555">
    <property type="component" value="Unassembled WGS sequence"/>
</dbReference>
<evidence type="ECO:0000313" key="4">
    <source>
        <dbReference type="EnsemblMetazoa" id="ISCW014074-PA"/>
    </source>
</evidence>
<dbReference type="AlphaFoldDB" id="B7QHN9"/>
<evidence type="ECO:0000256" key="2">
    <source>
        <dbReference type="SAM" id="Coils"/>
    </source>
</evidence>
<name>B7QHN9_IXOSC</name>
<dbReference type="PANTHER" id="PTHR16127">
    <property type="entry name" value="TAXILIN"/>
    <property type="match status" value="1"/>
</dbReference>
<organism>
    <name type="scientific">Ixodes scapularis</name>
    <name type="common">Black-legged tick</name>
    <name type="synonym">Deer tick</name>
    <dbReference type="NCBI Taxonomy" id="6945"/>
    <lineage>
        <taxon>Eukaryota</taxon>
        <taxon>Metazoa</taxon>
        <taxon>Ecdysozoa</taxon>
        <taxon>Arthropoda</taxon>
        <taxon>Chelicerata</taxon>
        <taxon>Arachnida</taxon>
        <taxon>Acari</taxon>
        <taxon>Parasitiformes</taxon>
        <taxon>Ixodida</taxon>
        <taxon>Ixodoidea</taxon>
        <taxon>Ixodidae</taxon>
        <taxon>Ixodinae</taxon>
        <taxon>Ixodes</taxon>
    </lineage>
</organism>
<dbReference type="OrthoDB" id="425555at2759"/>
<reference evidence="3 5" key="1">
    <citation type="submission" date="2008-03" db="EMBL/GenBank/DDBJ databases">
        <title>Annotation of Ixodes scapularis.</title>
        <authorList>
            <consortium name="Ixodes scapularis Genome Project Consortium"/>
            <person name="Caler E."/>
            <person name="Hannick L.I."/>
            <person name="Bidwell S."/>
            <person name="Joardar V."/>
            <person name="Thiagarajan M."/>
            <person name="Amedeo P."/>
            <person name="Galinsky K.J."/>
            <person name="Schobel S."/>
            <person name="Inman J."/>
            <person name="Hostetler J."/>
            <person name="Miller J."/>
            <person name="Hammond M."/>
            <person name="Megy K."/>
            <person name="Lawson D."/>
            <person name="Kodira C."/>
            <person name="Sutton G."/>
            <person name="Meyer J."/>
            <person name="Hill C.A."/>
            <person name="Birren B."/>
            <person name="Nene V."/>
            <person name="Collins F."/>
            <person name="Alarcon-Chaidez F."/>
            <person name="Wikel S."/>
            <person name="Strausberg R."/>
        </authorList>
    </citation>
    <scope>NUCLEOTIDE SEQUENCE [LARGE SCALE GENOMIC DNA]</scope>
    <source>
        <strain evidence="5">Wikel</strain>
        <strain evidence="3">Wikel colony</strain>
    </source>
</reference>
<dbReference type="InParanoid" id="B7QHN9"/>
<keyword evidence="2" id="KW-0175">Coiled coil</keyword>
<keyword evidence="5" id="KW-1185">Reference proteome</keyword>
<dbReference type="InterPro" id="IPR026183">
    <property type="entry name" value="Taxilin_fam"/>
</dbReference>
<keyword evidence="6" id="KW-1267">Proteomics identification</keyword>
<proteinExistence type="evidence at protein level"/>
<dbReference type="VEuPathDB" id="VectorBase:ISCW014074"/>
<reference evidence="4" key="2">
    <citation type="submission" date="2020-05" db="UniProtKB">
        <authorList>
            <consortium name="EnsemblMetazoa"/>
        </authorList>
    </citation>
    <scope>IDENTIFICATION</scope>
    <source>
        <strain evidence="4">wikel</strain>
    </source>
</reference>
<dbReference type="GO" id="GO:0019905">
    <property type="term" value="F:syntaxin binding"/>
    <property type="evidence" value="ECO:0007669"/>
    <property type="project" value="InterPro"/>
</dbReference>
<dbReference type="VEuPathDB" id="VectorBase:ISCI014074"/>
<dbReference type="STRING" id="6945.B7QHN9"/>
<gene>
    <name evidence="3" type="ORF">IscW_ISCW014074</name>
</gene>
<dbReference type="PANTHER" id="PTHR16127:SF13">
    <property type="entry name" value="GH01188P"/>
    <property type="match status" value="1"/>
</dbReference>
<dbReference type="Pfam" id="PF09728">
    <property type="entry name" value="Taxilin"/>
    <property type="match status" value="1"/>
</dbReference>
<protein>
    <submittedName>
        <fullName evidence="3 4">Myosin, putative</fullName>
    </submittedName>
</protein>
<comment type="similarity">
    <text evidence="1">Belongs to the taxilin family.</text>
</comment>
<feature type="coiled-coil region" evidence="2">
    <location>
        <begin position="152"/>
        <end position="179"/>
    </location>
</feature>
<evidence type="ECO:0000313" key="5">
    <source>
        <dbReference type="Proteomes" id="UP000001555"/>
    </source>
</evidence>
<dbReference type="PaxDb" id="6945-B7QHN9"/>
<accession>B7QHN9</accession>
<feature type="coiled-coil region" evidence="2">
    <location>
        <begin position="78"/>
        <end position="109"/>
    </location>
</feature>
<dbReference type="HOGENOM" id="CLU_1391634_0_0_1"/>
<evidence type="ECO:0007829" key="6">
    <source>
        <dbReference type="PeptideAtlas" id="B7QHN9"/>
    </source>
</evidence>